<dbReference type="EMBL" id="AMRV01000003">
    <property type="protein sequence ID" value="EMD83255.1"/>
    <property type="molecule type" value="Genomic_DNA"/>
</dbReference>
<dbReference type="Pfam" id="PF00583">
    <property type="entry name" value="Acetyltransf_1"/>
    <property type="match status" value="1"/>
</dbReference>
<dbReference type="PROSITE" id="PS51186">
    <property type="entry name" value="GNAT"/>
    <property type="match status" value="1"/>
</dbReference>
<name>M2SD16_9SPHN</name>
<reference evidence="4 5" key="1">
    <citation type="journal article" date="2013" name="Genome Announc.">
        <title>Draft Genome Sequence of Strain JLT2015T, Belonging to the Family Sphingomonadaceae of the Alphaproteobacteria.</title>
        <authorList>
            <person name="Tang K."/>
            <person name="Liu K."/>
            <person name="Li S."/>
            <person name="Jiao N."/>
        </authorList>
    </citation>
    <scope>NUCLEOTIDE SEQUENCE [LARGE SCALE GENOMIC DNA]</scope>
    <source>
        <strain evidence="4 5">JLT2015</strain>
    </source>
</reference>
<dbReference type="RefSeq" id="WP_008600838.1">
    <property type="nucleotide sequence ID" value="NZ_AMRV01000003.1"/>
</dbReference>
<dbReference type="InterPro" id="IPR000182">
    <property type="entry name" value="GNAT_dom"/>
</dbReference>
<dbReference type="Gene3D" id="3.40.630.30">
    <property type="match status" value="1"/>
</dbReference>
<organism evidence="4 5">
    <name type="scientific">Pacificimonas flava</name>
    <dbReference type="NCBI Taxonomy" id="1234595"/>
    <lineage>
        <taxon>Bacteria</taxon>
        <taxon>Pseudomonadati</taxon>
        <taxon>Pseudomonadota</taxon>
        <taxon>Alphaproteobacteria</taxon>
        <taxon>Sphingomonadales</taxon>
        <taxon>Sphingosinicellaceae</taxon>
        <taxon>Pacificimonas</taxon>
    </lineage>
</organism>
<dbReference type="GO" id="GO:0016747">
    <property type="term" value="F:acyltransferase activity, transferring groups other than amino-acyl groups"/>
    <property type="evidence" value="ECO:0007669"/>
    <property type="project" value="InterPro"/>
</dbReference>
<feature type="domain" description="N-acetyltransferase" evidence="3">
    <location>
        <begin position="4"/>
        <end position="173"/>
    </location>
</feature>
<dbReference type="PANTHER" id="PTHR43877">
    <property type="entry name" value="AMINOALKYLPHOSPHONATE N-ACETYLTRANSFERASE-RELATED-RELATED"/>
    <property type="match status" value="1"/>
</dbReference>
<keyword evidence="1 4" id="KW-0808">Transferase</keyword>
<dbReference type="CDD" id="cd04301">
    <property type="entry name" value="NAT_SF"/>
    <property type="match status" value="1"/>
</dbReference>
<protein>
    <submittedName>
        <fullName evidence="4">GCN5-related N-acetyltransferase</fullName>
    </submittedName>
</protein>
<evidence type="ECO:0000259" key="3">
    <source>
        <dbReference type="PROSITE" id="PS51186"/>
    </source>
</evidence>
<dbReference type="SUPFAM" id="SSF55729">
    <property type="entry name" value="Acyl-CoA N-acyltransferases (Nat)"/>
    <property type="match status" value="1"/>
</dbReference>
<dbReference type="Proteomes" id="UP000011717">
    <property type="component" value="Unassembled WGS sequence"/>
</dbReference>
<evidence type="ECO:0000313" key="5">
    <source>
        <dbReference type="Proteomes" id="UP000011717"/>
    </source>
</evidence>
<evidence type="ECO:0000256" key="2">
    <source>
        <dbReference type="ARBA" id="ARBA00023315"/>
    </source>
</evidence>
<gene>
    <name evidence="4" type="ORF">C725_1156</name>
</gene>
<evidence type="ECO:0000256" key="1">
    <source>
        <dbReference type="ARBA" id="ARBA00022679"/>
    </source>
</evidence>
<sequence length="173" mass="19686">MTDWTIRRPGEADLDALTALGRRTFTETFGHLYRPEDLSAFLEQSFGADGLPAEFRDPAFRFRVVDAGGVLAGFAKTGPSYLPVPDDGRKKIELRQLYVLKDWHGTGAAQALMDWALEVARSGDHDDMYLSVYSENVRAQRFYARYGFEEVGKVVFMVGDQADDDRLWRLRLR</sequence>
<dbReference type="InterPro" id="IPR016181">
    <property type="entry name" value="Acyl_CoA_acyltransferase"/>
</dbReference>
<comment type="caution">
    <text evidence="4">The sequence shown here is derived from an EMBL/GenBank/DDBJ whole genome shotgun (WGS) entry which is preliminary data.</text>
</comment>
<dbReference type="InterPro" id="IPR050832">
    <property type="entry name" value="Bact_Acetyltransf"/>
</dbReference>
<keyword evidence="5" id="KW-1185">Reference proteome</keyword>
<dbReference type="PATRIC" id="fig|1234595.3.peg.1158"/>
<keyword evidence="2" id="KW-0012">Acyltransferase</keyword>
<proteinExistence type="predicted"/>
<evidence type="ECO:0000313" key="4">
    <source>
        <dbReference type="EMBL" id="EMD83255.1"/>
    </source>
</evidence>
<accession>M2SD16</accession>
<dbReference type="AlphaFoldDB" id="M2SD16"/>